<protein>
    <submittedName>
        <fullName evidence="3">Protein BCCIP homolog (inferred by orthology to a C. elegans protein)</fullName>
    </submittedName>
</protein>
<dbReference type="AlphaFoldDB" id="A0A0M3JRB9"/>
<accession>A0A0M3JRB9</accession>
<organism evidence="3">
    <name type="scientific">Anisakis simplex</name>
    <name type="common">Herring worm</name>
    <dbReference type="NCBI Taxonomy" id="6269"/>
    <lineage>
        <taxon>Eukaryota</taxon>
        <taxon>Metazoa</taxon>
        <taxon>Ecdysozoa</taxon>
        <taxon>Nematoda</taxon>
        <taxon>Chromadorea</taxon>
        <taxon>Rhabditida</taxon>
        <taxon>Spirurina</taxon>
        <taxon>Ascaridomorpha</taxon>
        <taxon>Ascaridoidea</taxon>
        <taxon>Anisakidae</taxon>
        <taxon>Anisakis</taxon>
        <taxon>Anisakis simplex complex</taxon>
    </lineage>
</organism>
<dbReference type="PANTHER" id="PTHR13261">
    <property type="entry name" value="BRCA2 AND CDKN1A INTERACTING PROTEIN"/>
    <property type="match status" value="1"/>
</dbReference>
<dbReference type="InterPro" id="IPR025602">
    <property type="entry name" value="BCP1_family"/>
</dbReference>
<evidence type="ECO:0000256" key="1">
    <source>
        <dbReference type="ARBA" id="ARBA00006781"/>
    </source>
</evidence>
<dbReference type="GO" id="GO:0005634">
    <property type="term" value="C:nucleus"/>
    <property type="evidence" value="ECO:0007669"/>
    <property type="project" value="TreeGrafter"/>
</dbReference>
<dbReference type="WBParaSite" id="ASIM_0001026401-mRNA-1">
    <property type="protein sequence ID" value="ASIM_0001026401-mRNA-1"/>
    <property type="gene ID" value="ASIM_0001026401"/>
</dbReference>
<evidence type="ECO:0000313" key="3">
    <source>
        <dbReference type="WBParaSite" id="ASIM_0001026401-mRNA-1"/>
    </source>
</evidence>
<reference evidence="3" key="1">
    <citation type="submission" date="2017-02" db="UniProtKB">
        <authorList>
            <consortium name="WormBaseParasite"/>
        </authorList>
    </citation>
    <scope>IDENTIFICATION</scope>
</reference>
<name>A0A0M3JRB9_ANISI</name>
<dbReference type="Pfam" id="PF13862">
    <property type="entry name" value="BCCIP"/>
    <property type="match status" value="1"/>
</dbReference>
<evidence type="ECO:0000256" key="2">
    <source>
        <dbReference type="SAM" id="MobiDB-lite"/>
    </source>
</evidence>
<dbReference type="PANTHER" id="PTHR13261:SF0">
    <property type="entry name" value="BRCA2 AND CDKN1A-INTERACTING PROTEIN"/>
    <property type="match status" value="1"/>
</dbReference>
<feature type="region of interest" description="Disordered" evidence="2">
    <location>
        <begin position="187"/>
        <end position="208"/>
    </location>
</feature>
<sequence>LMRDYIDKSDSIQQLFFDFEAYPLADTDKIGIIDMLTQIFLRANIDLDGMAAELIEQSPFGCVFKPADDTADEDNEDMLFGVVSMLEMTTSKKYGSDIWNLLRDRAKKFGQEKNILSYLESLNINLNNNNNNNTRVGLFINERMLHFPPSICSPAFRSLREDILSNGNKYRFDIIVMIQKIRIADNQSGATSKQHNKKKTSKNDYTNNKSQHIIYDNPEEKLLLERFEESDADNLIRYFDYPVQSDVEKESKFNSIVINDVNYRPYRRVCFLNAQQFDHFIECVINN</sequence>
<proteinExistence type="inferred from homology"/>
<comment type="similarity">
    <text evidence="1">Belongs to the BCP1 family.</text>
</comment>